<dbReference type="InterPro" id="IPR050203">
    <property type="entry name" value="Trp-tRNA_synthetase"/>
</dbReference>
<dbReference type="InterPro" id="IPR014729">
    <property type="entry name" value="Rossmann-like_a/b/a_fold"/>
</dbReference>
<dbReference type="EMBL" id="CP128399">
    <property type="protein sequence ID" value="WJW67022.1"/>
    <property type="molecule type" value="Genomic_DNA"/>
</dbReference>
<dbReference type="PANTHER" id="PTHR43766">
    <property type="entry name" value="TRYPTOPHAN--TRNA LIGASE, MITOCHONDRIAL"/>
    <property type="match status" value="1"/>
</dbReference>
<dbReference type="AlphaFoldDB" id="A0A8T7LW43"/>
<organism evidence="10 12">
    <name type="scientific">Candidatus Chlorohelix allophototropha</name>
    <dbReference type="NCBI Taxonomy" id="3003348"/>
    <lineage>
        <taxon>Bacteria</taxon>
        <taxon>Bacillati</taxon>
        <taxon>Chloroflexota</taxon>
        <taxon>Chloroflexia</taxon>
        <taxon>Candidatus Chloroheliales</taxon>
        <taxon>Candidatus Chloroheliaceae</taxon>
        <taxon>Candidatus Chlorohelix</taxon>
    </lineage>
</organism>
<feature type="binding site" evidence="8">
    <location>
        <position position="134"/>
    </location>
    <ligand>
        <name>L-tryptophan</name>
        <dbReference type="ChEBI" id="CHEBI:57912"/>
    </ligand>
</feature>
<comment type="subunit">
    <text evidence="8">Homodimer.</text>
</comment>
<feature type="binding site" evidence="8">
    <location>
        <begin position="194"/>
        <end position="198"/>
    </location>
    <ligand>
        <name>ATP</name>
        <dbReference type="ChEBI" id="CHEBI:30616"/>
    </ligand>
</feature>
<evidence type="ECO:0000313" key="10">
    <source>
        <dbReference type="EMBL" id="NWJ45143.1"/>
    </source>
</evidence>
<keyword evidence="4 8" id="KW-0067">ATP-binding</keyword>
<dbReference type="InterPro" id="IPR002305">
    <property type="entry name" value="aa-tRNA-synth_Ic"/>
</dbReference>
<evidence type="ECO:0000256" key="6">
    <source>
        <dbReference type="ARBA" id="ARBA00023146"/>
    </source>
</evidence>
<dbReference type="GO" id="GO:0006436">
    <property type="term" value="P:tryptophanyl-tRNA aminoacylation"/>
    <property type="evidence" value="ECO:0007669"/>
    <property type="project" value="UniProtKB-UniRule"/>
</dbReference>
<comment type="similarity">
    <text evidence="1 8 9">Belongs to the class-I aminoacyl-tRNA synthetase family.</text>
</comment>
<dbReference type="Proteomes" id="UP001431572">
    <property type="component" value="Chromosome 1"/>
</dbReference>
<dbReference type="CDD" id="cd00806">
    <property type="entry name" value="TrpRS_core"/>
    <property type="match status" value="1"/>
</dbReference>
<keyword evidence="5 8" id="KW-0648">Protein biosynthesis</keyword>
<dbReference type="RefSeq" id="WP_341468917.1">
    <property type="nucleotide sequence ID" value="NZ_CP128399.1"/>
</dbReference>
<evidence type="ECO:0000256" key="2">
    <source>
        <dbReference type="ARBA" id="ARBA00022598"/>
    </source>
</evidence>
<evidence type="ECO:0000313" key="13">
    <source>
        <dbReference type="Proteomes" id="UP001431572"/>
    </source>
</evidence>
<comment type="subcellular location">
    <subcellularLocation>
        <location evidence="8">Cytoplasm</location>
    </subcellularLocation>
</comment>
<evidence type="ECO:0000313" key="11">
    <source>
        <dbReference type="EMBL" id="WJW67022.1"/>
    </source>
</evidence>
<feature type="binding site" evidence="8">
    <location>
        <begin position="18"/>
        <end position="19"/>
    </location>
    <ligand>
        <name>ATP</name>
        <dbReference type="ChEBI" id="CHEBI:30616"/>
    </ligand>
</feature>
<reference evidence="10 12" key="1">
    <citation type="submission" date="2020-06" db="EMBL/GenBank/DDBJ databases">
        <title>Anoxygenic phototrophic Chloroflexota member uses a Type I reaction center.</title>
        <authorList>
            <person name="Tsuji J.M."/>
            <person name="Shaw N.A."/>
            <person name="Nagashima S."/>
            <person name="Venkiteswaran J."/>
            <person name="Schiff S.L."/>
            <person name="Hanada S."/>
            <person name="Tank M."/>
            <person name="Neufeld J.D."/>
        </authorList>
    </citation>
    <scope>NUCLEOTIDE SEQUENCE [LARGE SCALE GENOMIC DNA]</scope>
    <source>
        <strain evidence="10">L227-S17</strain>
    </source>
</reference>
<keyword evidence="2 8" id="KW-0436">Ligase</keyword>
<evidence type="ECO:0000256" key="8">
    <source>
        <dbReference type="HAMAP-Rule" id="MF_00140"/>
    </source>
</evidence>
<comment type="function">
    <text evidence="8">Catalyzes the attachment of tryptophan to tRNA(Trp).</text>
</comment>
<dbReference type="PROSITE" id="PS00178">
    <property type="entry name" value="AA_TRNA_LIGASE_I"/>
    <property type="match status" value="1"/>
</dbReference>
<dbReference type="InterPro" id="IPR002306">
    <property type="entry name" value="Trp-tRNA-ligase"/>
</dbReference>
<comment type="catalytic activity">
    <reaction evidence="7 8">
        <text>tRNA(Trp) + L-tryptophan + ATP = L-tryptophyl-tRNA(Trp) + AMP + diphosphate + H(+)</text>
        <dbReference type="Rhea" id="RHEA:24080"/>
        <dbReference type="Rhea" id="RHEA-COMP:9671"/>
        <dbReference type="Rhea" id="RHEA-COMP:9705"/>
        <dbReference type="ChEBI" id="CHEBI:15378"/>
        <dbReference type="ChEBI" id="CHEBI:30616"/>
        <dbReference type="ChEBI" id="CHEBI:33019"/>
        <dbReference type="ChEBI" id="CHEBI:57912"/>
        <dbReference type="ChEBI" id="CHEBI:78442"/>
        <dbReference type="ChEBI" id="CHEBI:78535"/>
        <dbReference type="ChEBI" id="CHEBI:456215"/>
        <dbReference type="EC" id="6.1.1.2"/>
    </reaction>
</comment>
<evidence type="ECO:0000256" key="4">
    <source>
        <dbReference type="ARBA" id="ARBA00022840"/>
    </source>
</evidence>
<dbReference type="PRINTS" id="PR01039">
    <property type="entry name" value="TRNASYNTHTRP"/>
</dbReference>
<dbReference type="SUPFAM" id="SSF52374">
    <property type="entry name" value="Nucleotidylyl transferase"/>
    <property type="match status" value="1"/>
</dbReference>
<feature type="short sequence motif" description="'KMSKS' region" evidence="8">
    <location>
        <begin position="194"/>
        <end position="198"/>
    </location>
</feature>
<dbReference type="GO" id="GO:0005829">
    <property type="term" value="C:cytosol"/>
    <property type="evidence" value="ECO:0007669"/>
    <property type="project" value="TreeGrafter"/>
</dbReference>
<keyword evidence="8" id="KW-0963">Cytoplasm</keyword>
<evidence type="ECO:0000256" key="9">
    <source>
        <dbReference type="RuleBase" id="RU363036"/>
    </source>
</evidence>
<comment type="caution">
    <text evidence="8">Lacks conserved residue(s) required for the propagation of feature annotation.</text>
</comment>
<dbReference type="Gene3D" id="1.10.240.10">
    <property type="entry name" value="Tyrosyl-Transfer RNA Synthetase"/>
    <property type="match status" value="1"/>
</dbReference>
<dbReference type="Pfam" id="PF00579">
    <property type="entry name" value="tRNA-synt_1b"/>
    <property type="match status" value="1"/>
</dbReference>
<keyword evidence="3 8" id="KW-0547">Nucleotide-binding</keyword>
<dbReference type="Gene3D" id="3.40.50.620">
    <property type="entry name" value="HUPs"/>
    <property type="match status" value="1"/>
</dbReference>
<name>A0A8T7LW43_9CHLR</name>
<dbReference type="InterPro" id="IPR001412">
    <property type="entry name" value="aa-tRNA-synth_I_CS"/>
</dbReference>
<dbReference type="GO" id="GO:0005524">
    <property type="term" value="F:ATP binding"/>
    <property type="evidence" value="ECO:0007669"/>
    <property type="project" value="UniProtKB-UniRule"/>
</dbReference>
<feature type="binding site" evidence="8">
    <location>
        <position position="185"/>
    </location>
    <ligand>
        <name>ATP</name>
        <dbReference type="ChEBI" id="CHEBI:30616"/>
    </ligand>
</feature>
<dbReference type="EMBL" id="JACATZ010000001">
    <property type="protein sequence ID" value="NWJ45143.1"/>
    <property type="molecule type" value="Genomic_DNA"/>
</dbReference>
<dbReference type="NCBIfam" id="TIGR00233">
    <property type="entry name" value="trpS"/>
    <property type="match status" value="1"/>
</dbReference>
<keyword evidence="6 8" id="KW-0030">Aminoacyl-tRNA synthetase</keyword>
<dbReference type="PANTHER" id="PTHR43766:SF1">
    <property type="entry name" value="TRYPTOPHAN--TRNA LIGASE, MITOCHONDRIAL"/>
    <property type="match status" value="1"/>
</dbReference>
<dbReference type="InterPro" id="IPR024109">
    <property type="entry name" value="Trp-tRNA-ligase_bac-type"/>
</dbReference>
<evidence type="ECO:0000256" key="7">
    <source>
        <dbReference type="ARBA" id="ARBA00049929"/>
    </source>
</evidence>
<evidence type="ECO:0000256" key="3">
    <source>
        <dbReference type="ARBA" id="ARBA00022741"/>
    </source>
</evidence>
<protein>
    <recommendedName>
        <fullName evidence="8">Tryptophan--tRNA ligase</fullName>
        <ecNumber evidence="8">6.1.1.2</ecNumber>
    </recommendedName>
    <alternativeName>
        <fullName evidence="8">Tryptophanyl-tRNA synthetase</fullName>
        <shortName evidence="8">TrpRS</shortName>
    </alternativeName>
</protein>
<evidence type="ECO:0000256" key="1">
    <source>
        <dbReference type="ARBA" id="ARBA00005594"/>
    </source>
</evidence>
<accession>A0A8T7LW43</accession>
<feature type="binding site" evidence="8">
    <location>
        <begin position="10"/>
        <end position="12"/>
    </location>
    <ligand>
        <name>ATP</name>
        <dbReference type="ChEBI" id="CHEBI:30616"/>
    </ligand>
</feature>
<dbReference type="GO" id="GO:0004830">
    <property type="term" value="F:tryptophan-tRNA ligase activity"/>
    <property type="evidence" value="ECO:0007669"/>
    <property type="project" value="UniProtKB-UniRule"/>
</dbReference>
<reference evidence="11" key="2">
    <citation type="journal article" date="2024" name="Nature">
        <title>Anoxygenic phototroph of the Chloroflexota uses a type I reaction centre.</title>
        <authorList>
            <person name="Tsuji J.M."/>
            <person name="Shaw N.A."/>
            <person name="Nagashima S."/>
            <person name="Venkiteswaran J.J."/>
            <person name="Schiff S.L."/>
            <person name="Watanabe T."/>
            <person name="Fukui M."/>
            <person name="Hanada S."/>
            <person name="Tank M."/>
            <person name="Neufeld J.D."/>
        </authorList>
    </citation>
    <scope>NUCLEOTIDE SEQUENCE</scope>
    <source>
        <strain evidence="11">L227-S17</strain>
    </source>
</reference>
<dbReference type="FunFam" id="1.10.240.10:FF:000005">
    <property type="entry name" value="Tryptophan--tRNA ligase"/>
    <property type="match status" value="1"/>
</dbReference>
<feature type="binding site" evidence="8">
    <location>
        <begin position="146"/>
        <end position="148"/>
    </location>
    <ligand>
        <name>ATP</name>
        <dbReference type="ChEBI" id="CHEBI:30616"/>
    </ligand>
</feature>
<proteinExistence type="inferred from homology"/>
<keyword evidence="13" id="KW-1185">Reference proteome</keyword>
<dbReference type="Proteomes" id="UP000521676">
    <property type="component" value="Unassembled WGS sequence"/>
</dbReference>
<evidence type="ECO:0000313" key="12">
    <source>
        <dbReference type="Proteomes" id="UP000521676"/>
    </source>
</evidence>
<dbReference type="EC" id="6.1.1.2" evidence="8"/>
<gene>
    <name evidence="8 10" type="primary">trpS</name>
    <name evidence="10" type="ORF">HXX08_04610</name>
    <name evidence="11" type="ORF">OZ401_000270</name>
</gene>
<evidence type="ECO:0000256" key="5">
    <source>
        <dbReference type="ARBA" id="ARBA00022917"/>
    </source>
</evidence>
<sequence length="328" mass="36509">MGKSAFSGIQPSGDMHIGNYLGAIRNWVVDYNTDESIYCIVDLHAITVPQDPELLRNRIRSLTKIYISCGLDINKVAIFVQSHIKEHAELGWIFQCLTPLGWASRMTQYKEKSADKKEQSSVGLLAYPMLMAADILLYQVDGVPVGDDQKQHVELTRDIAQKFNREYGEAFKVPEPWIRDSGARVMALDEPTKKMSKSGGPNNAIMLLDSPAVIKSKIMKATTDSGREIKFNPEQAGLYNLLTIYELFAPGNPTRPEIEEQFAGQGYGGLKKATVEVVVEGLRPIQEKYAELSKDEGYVEQILKDGADKIRPIAAKTLSEVKQRMGIG</sequence>
<dbReference type="HAMAP" id="MF_00140_B">
    <property type="entry name" value="Trp_tRNA_synth_B"/>
    <property type="match status" value="1"/>
</dbReference>